<proteinExistence type="predicted"/>
<name>A0AAN8SEG3_POLSC</name>
<evidence type="ECO:0000313" key="2">
    <source>
        <dbReference type="EMBL" id="KAK6645568.1"/>
    </source>
</evidence>
<dbReference type="AlphaFoldDB" id="A0AAN8SEG3"/>
<protein>
    <submittedName>
        <fullName evidence="2">Uncharacterized protein</fullName>
    </submittedName>
</protein>
<dbReference type="EMBL" id="JAWJWE010000001">
    <property type="protein sequence ID" value="KAK6645568.1"/>
    <property type="molecule type" value="Genomic_DNA"/>
</dbReference>
<feature type="compositionally biased region" description="Polar residues" evidence="1">
    <location>
        <begin position="99"/>
        <end position="108"/>
    </location>
</feature>
<feature type="region of interest" description="Disordered" evidence="1">
    <location>
        <begin position="27"/>
        <end position="116"/>
    </location>
</feature>
<accession>A0AAN8SEG3</accession>
<organism evidence="2 3">
    <name type="scientific">Polyplax serrata</name>
    <name type="common">Common mouse louse</name>
    <dbReference type="NCBI Taxonomy" id="468196"/>
    <lineage>
        <taxon>Eukaryota</taxon>
        <taxon>Metazoa</taxon>
        <taxon>Ecdysozoa</taxon>
        <taxon>Arthropoda</taxon>
        <taxon>Hexapoda</taxon>
        <taxon>Insecta</taxon>
        <taxon>Pterygota</taxon>
        <taxon>Neoptera</taxon>
        <taxon>Paraneoptera</taxon>
        <taxon>Psocodea</taxon>
        <taxon>Troctomorpha</taxon>
        <taxon>Phthiraptera</taxon>
        <taxon>Anoplura</taxon>
        <taxon>Polyplacidae</taxon>
        <taxon>Polyplax</taxon>
    </lineage>
</organism>
<dbReference type="Proteomes" id="UP001372834">
    <property type="component" value="Unassembled WGS sequence"/>
</dbReference>
<reference evidence="2 3" key="1">
    <citation type="submission" date="2023-10" db="EMBL/GenBank/DDBJ databases">
        <title>Genomes of two closely related lineages of the louse Polyplax serrata with different host specificities.</title>
        <authorList>
            <person name="Martinu J."/>
            <person name="Tarabai H."/>
            <person name="Stefka J."/>
            <person name="Hypsa V."/>
        </authorList>
    </citation>
    <scope>NUCLEOTIDE SEQUENCE [LARGE SCALE GENOMIC DNA]</scope>
    <source>
        <strain evidence="2">HR10_N</strain>
    </source>
</reference>
<sequence length="148" mass="16004">MPKIDEVVVCLIEKITTVDIRSQTLSQLDGNSMGGESGNPRNPTGAAETSGFAVATVPPRQRRMGTVVPPQGLILPENSPPTKSLLMEFPASEQETSEHQPLTKSPSRFASPEDVKSRLSGAKKAVENLEVELPSEFECCFCTTKVVY</sequence>
<gene>
    <name evidence="2" type="ORF">RUM43_001845</name>
</gene>
<evidence type="ECO:0000256" key="1">
    <source>
        <dbReference type="SAM" id="MobiDB-lite"/>
    </source>
</evidence>
<comment type="caution">
    <text evidence="2">The sequence shown here is derived from an EMBL/GenBank/DDBJ whole genome shotgun (WGS) entry which is preliminary data.</text>
</comment>
<evidence type="ECO:0000313" key="3">
    <source>
        <dbReference type="Proteomes" id="UP001372834"/>
    </source>
</evidence>